<organism evidence="1 2">
    <name type="scientific">Orlajensenia leifsoniae</name>
    <dbReference type="NCBI Taxonomy" id="2561933"/>
    <lineage>
        <taxon>Bacteria</taxon>
        <taxon>Bacillati</taxon>
        <taxon>Actinomycetota</taxon>
        <taxon>Actinomycetes</taxon>
        <taxon>Micrococcales</taxon>
        <taxon>Microbacteriaceae</taxon>
        <taxon>Orlajensenia</taxon>
    </lineage>
</organism>
<evidence type="ECO:0000313" key="2">
    <source>
        <dbReference type="Proteomes" id="UP000298127"/>
    </source>
</evidence>
<keyword evidence="2" id="KW-1185">Reference proteome</keyword>
<evidence type="ECO:0008006" key="3">
    <source>
        <dbReference type="Google" id="ProtNLM"/>
    </source>
</evidence>
<dbReference type="RefSeq" id="WP_135121547.1">
    <property type="nucleotide sequence ID" value="NZ_SPQZ01000008.1"/>
</dbReference>
<accession>A0A4Y9QST4</accession>
<gene>
    <name evidence="1" type="ORF">E4M00_16295</name>
</gene>
<comment type="caution">
    <text evidence="1">The sequence shown here is derived from an EMBL/GenBank/DDBJ whole genome shotgun (WGS) entry which is preliminary data.</text>
</comment>
<dbReference type="SUPFAM" id="SSF53756">
    <property type="entry name" value="UDP-Glycosyltransferase/glycogen phosphorylase"/>
    <property type="match status" value="1"/>
</dbReference>
<protein>
    <recommendedName>
        <fullName evidence="3">Glycosyltransferase family 1 protein</fullName>
    </recommendedName>
</protein>
<sequence length="403" mass="43782">MNPVARLVAWARRSVGAVVLALPEPIRVRLVPHTLGYRAADLPAAIRPPAGEVRLLIAPANYAGQGFEWARAAERLSGVGAANLVISRGIDRGFRADHRVAENVAVDSEWWYRRHAAAVLEGFTHVLVEAERPILGGYCAGDVRREAGELRAAGLVVGYVSHGSDLRLPSRHAAREEWSPFRDQDWPLLPVLEETARGNAAFLAEQDATVFVSTPELVLDHPGAIWLPVVVDPARWSNATPVLRGGIPVVMHAPTNSVIKGTELIEPTTRRLHDEGVIDYRRIEGVPASDMPATLAMSDIILEQFRLGIYSATAIEAMAGGRLVIGYLSEQVRDHVRNLTGLEVPIVQATIDTLDVVLRDVATHPERYRAVAERGPMFAAAVHDGALTASVLEPFLRSGHPPS</sequence>
<dbReference type="AlphaFoldDB" id="A0A4Y9QST4"/>
<evidence type="ECO:0000313" key="1">
    <source>
        <dbReference type="EMBL" id="TFV94948.1"/>
    </source>
</evidence>
<dbReference type="EMBL" id="SPQZ01000008">
    <property type="protein sequence ID" value="TFV94948.1"/>
    <property type="molecule type" value="Genomic_DNA"/>
</dbReference>
<name>A0A4Y9QST4_9MICO</name>
<reference evidence="1 2" key="1">
    <citation type="journal article" date="2018" name="J. Microbiol.">
        <title>Leifsonia flava sp. nov., a novel actinobacterium isolated from the rhizosphere of Aquilegia viridiflora.</title>
        <authorList>
            <person name="Cai Y."/>
            <person name="Tao W.Z."/>
            <person name="Ma Y.J."/>
            <person name="Cheng J."/>
            <person name="Zhang M.Y."/>
            <person name="Zhang Y.X."/>
        </authorList>
    </citation>
    <scope>NUCLEOTIDE SEQUENCE [LARGE SCALE GENOMIC DNA]</scope>
    <source>
        <strain evidence="1 2">SYP-B2174</strain>
    </source>
</reference>
<dbReference type="Proteomes" id="UP000298127">
    <property type="component" value="Unassembled WGS sequence"/>
</dbReference>
<proteinExistence type="predicted"/>